<dbReference type="GeneID" id="127748973"/>
<sequence length="433" mass="49848">MDLLMMDIKDKLQIASKAECSSSVSVELSLKEPENLSSKRMKTKVLPGRRDCVSVSKNVYEQKRLLLLTVGELYATFKEQYPDLKVGLPIFCSLRLKWCVFPRSSGTHIVCVCQIHEDFKLILHALKIKEHYRDLIASLDCDSESRTCMLRLCDKCPSNSLILALLRKKVADIMEVIEYESDLFDEEIVYHQWKSTDRSELADLIASRSELLNIAVNQLVNLIPHDFIARKQAQYVKEFKEEMPPHQIKILMDFAMNYSCTFHRETQPYHFNKIQVTLHPVVLYHKTGEEQKVEVDSICFISDDLNHDVGLVKTFQRKTISIVQSNYPDVTEVEYITDGCAAQYKNKLSFYNLCQHAREFGLPAKHSFFATSHGKALCDAMAGNIKRLLTNKSLQCLEDNPINSAKKVYEFLKSHKISEKINFIFVSKEEAEI</sequence>
<proteinExistence type="predicted"/>
<dbReference type="AlphaFoldDB" id="A0A9C6U3M5"/>
<keyword evidence="1" id="KW-1185">Reference proteome</keyword>
<dbReference type="PANTHER" id="PTHR46601">
    <property type="entry name" value="ULP_PROTEASE DOMAIN-CONTAINING PROTEIN"/>
    <property type="match status" value="1"/>
</dbReference>
<dbReference type="Proteomes" id="UP000504606">
    <property type="component" value="Unplaced"/>
</dbReference>
<evidence type="ECO:0000313" key="2">
    <source>
        <dbReference type="RefSeq" id="XP_052121043.1"/>
    </source>
</evidence>
<protein>
    <submittedName>
        <fullName evidence="2">Uncharacterized protein LOC127748973</fullName>
    </submittedName>
</protein>
<evidence type="ECO:0000313" key="1">
    <source>
        <dbReference type="Proteomes" id="UP000504606"/>
    </source>
</evidence>
<dbReference type="PANTHER" id="PTHR46601:SF1">
    <property type="entry name" value="ADF-H DOMAIN-CONTAINING PROTEIN"/>
    <property type="match status" value="1"/>
</dbReference>
<gene>
    <name evidence="2" type="primary">LOC127748973</name>
</gene>
<accession>A0A9C6U3M5</accession>
<dbReference type="OrthoDB" id="6625945at2759"/>
<dbReference type="RefSeq" id="XP_052121043.1">
    <property type="nucleotide sequence ID" value="XM_052265083.1"/>
</dbReference>
<dbReference type="KEGG" id="foc:127748973"/>
<name>A0A9C6U3M5_FRAOC</name>
<reference evidence="2" key="1">
    <citation type="submission" date="2025-08" db="UniProtKB">
        <authorList>
            <consortium name="RefSeq"/>
        </authorList>
    </citation>
    <scope>IDENTIFICATION</scope>
    <source>
        <tissue evidence="2">Whole organism</tissue>
    </source>
</reference>
<organism evidence="1 2">
    <name type="scientific">Frankliniella occidentalis</name>
    <name type="common">Western flower thrips</name>
    <name type="synonym">Euthrips occidentalis</name>
    <dbReference type="NCBI Taxonomy" id="133901"/>
    <lineage>
        <taxon>Eukaryota</taxon>
        <taxon>Metazoa</taxon>
        <taxon>Ecdysozoa</taxon>
        <taxon>Arthropoda</taxon>
        <taxon>Hexapoda</taxon>
        <taxon>Insecta</taxon>
        <taxon>Pterygota</taxon>
        <taxon>Neoptera</taxon>
        <taxon>Paraneoptera</taxon>
        <taxon>Thysanoptera</taxon>
        <taxon>Terebrantia</taxon>
        <taxon>Thripoidea</taxon>
        <taxon>Thripidae</taxon>
        <taxon>Frankliniella</taxon>
    </lineage>
</organism>